<comment type="function">
    <text evidence="4">Formation of pseudouridine at positions 38, 39 and 40 in the anticodon stem and loop of transfer RNAs.</text>
</comment>
<evidence type="ECO:0000256" key="6">
    <source>
        <dbReference type="PIRSR" id="PIRSR001430-2"/>
    </source>
</evidence>
<dbReference type="GO" id="GO:0031119">
    <property type="term" value="P:tRNA pseudouridine synthesis"/>
    <property type="evidence" value="ECO:0007669"/>
    <property type="project" value="UniProtKB-UniRule"/>
</dbReference>
<dbReference type="PANTHER" id="PTHR11142:SF0">
    <property type="entry name" value="TRNA PSEUDOURIDINE SYNTHASE-LIKE 1"/>
    <property type="match status" value="1"/>
</dbReference>
<dbReference type="GO" id="GO:0003723">
    <property type="term" value="F:RNA binding"/>
    <property type="evidence" value="ECO:0007669"/>
    <property type="project" value="InterPro"/>
</dbReference>
<feature type="domain" description="Pseudouridine synthase I TruA alpha/beta" evidence="8">
    <location>
        <begin position="8"/>
        <end position="104"/>
    </location>
</feature>
<dbReference type="Pfam" id="PF01416">
    <property type="entry name" value="PseudoU_synth_1"/>
    <property type="match status" value="2"/>
</dbReference>
<comment type="caution">
    <text evidence="4">Lacks conserved residue(s) required for the propagation of feature annotation.</text>
</comment>
<dbReference type="NCBIfam" id="TIGR00071">
    <property type="entry name" value="hisT_truA"/>
    <property type="match status" value="1"/>
</dbReference>
<dbReference type="HAMAP" id="MF_00171">
    <property type="entry name" value="TruA"/>
    <property type="match status" value="1"/>
</dbReference>
<dbReference type="CDD" id="cd02570">
    <property type="entry name" value="PseudoU_synth_EcTruA"/>
    <property type="match status" value="1"/>
</dbReference>
<evidence type="ECO:0000259" key="8">
    <source>
        <dbReference type="Pfam" id="PF01416"/>
    </source>
</evidence>
<dbReference type="PANTHER" id="PTHR11142">
    <property type="entry name" value="PSEUDOURIDYLATE SYNTHASE"/>
    <property type="match status" value="1"/>
</dbReference>
<keyword evidence="2 4" id="KW-0819">tRNA processing</keyword>
<evidence type="ECO:0000256" key="1">
    <source>
        <dbReference type="ARBA" id="ARBA00009375"/>
    </source>
</evidence>
<evidence type="ECO:0000256" key="3">
    <source>
        <dbReference type="ARBA" id="ARBA00023235"/>
    </source>
</evidence>
<dbReference type="EC" id="5.4.99.12" evidence="4"/>
<dbReference type="InterPro" id="IPR020094">
    <property type="entry name" value="TruA/RsuA/RluB/E/F_N"/>
</dbReference>
<accession>A0AA43ZT29</accession>
<dbReference type="InterPro" id="IPR020097">
    <property type="entry name" value="PsdUridine_synth_TruA_a/b_dom"/>
</dbReference>
<feature type="binding site" evidence="4 6">
    <location>
        <position position="111"/>
    </location>
    <ligand>
        <name>substrate</name>
    </ligand>
</feature>
<feature type="active site" description="Nucleophile" evidence="4 5">
    <location>
        <position position="53"/>
    </location>
</feature>
<evidence type="ECO:0000313" key="9">
    <source>
        <dbReference type="EMBL" id="MDO5457817.1"/>
    </source>
</evidence>
<comment type="similarity">
    <text evidence="1 4 7">Belongs to the tRNA pseudouridine synthase TruA family.</text>
</comment>
<feature type="domain" description="Pseudouridine synthase I TruA alpha/beta" evidence="8">
    <location>
        <begin position="146"/>
        <end position="248"/>
    </location>
</feature>
<sequence>MMRYKLTIAYDGTKFYGFQIQPKDRTVQGELEKSLKIMTKGIDVRVHGSGRTDSGVHALGQVIHYDYPGELSEKAMFKAMNTLLPKDLVVQKVEVADSYFHSRFSAKEKIYIYRLYNGEVRNPFTRTYASWHPYPLDIDRLREALTYIEGRHDFTSFASIKDPIENKIRTIYEARVDYDSEKQEFVFLFRGNGFLYNMIRILMGTLIEIGDRRKEPEEMQRLLKLKDRKQAGPTASPLGLYLKNVIYD</sequence>
<dbReference type="PIRSF" id="PIRSF001430">
    <property type="entry name" value="tRNA_psdUrid_synth"/>
    <property type="match status" value="1"/>
</dbReference>
<proteinExistence type="inferred from homology"/>
<dbReference type="GO" id="GO:0160147">
    <property type="term" value="F:tRNA pseudouridine(38-40) synthase activity"/>
    <property type="evidence" value="ECO:0007669"/>
    <property type="project" value="UniProtKB-EC"/>
</dbReference>
<comment type="caution">
    <text evidence="9">The sequence shown here is derived from an EMBL/GenBank/DDBJ whole genome shotgun (WGS) entry which is preliminary data.</text>
</comment>
<dbReference type="SUPFAM" id="SSF55120">
    <property type="entry name" value="Pseudouridine synthase"/>
    <property type="match status" value="1"/>
</dbReference>
<gene>
    <name evidence="4 9" type="primary">truA</name>
    <name evidence="9" type="ORF">Q4F26_05660</name>
</gene>
<name>A0AA43ZT29_9LACT</name>
<evidence type="ECO:0000256" key="2">
    <source>
        <dbReference type="ARBA" id="ARBA00022694"/>
    </source>
</evidence>
<evidence type="ECO:0000256" key="7">
    <source>
        <dbReference type="RuleBase" id="RU003792"/>
    </source>
</evidence>
<keyword evidence="3 4" id="KW-0413">Isomerase</keyword>
<dbReference type="InterPro" id="IPR020103">
    <property type="entry name" value="PsdUridine_synth_cat_dom_sf"/>
</dbReference>
<evidence type="ECO:0000256" key="5">
    <source>
        <dbReference type="PIRSR" id="PIRSR001430-1"/>
    </source>
</evidence>
<dbReference type="InterPro" id="IPR001406">
    <property type="entry name" value="PsdUridine_synth_TruA"/>
</dbReference>
<evidence type="ECO:0000313" key="10">
    <source>
        <dbReference type="Proteomes" id="UP001171751"/>
    </source>
</evidence>
<dbReference type="AlphaFoldDB" id="A0AA43ZT29"/>
<comment type="catalytic activity">
    <reaction evidence="4 7">
        <text>uridine(38/39/40) in tRNA = pseudouridine(38/39/40) in tRNA</text>
        <dbReference type="Rhea" id="RHEA:22376"/>
        <dbReference type="Rhea" id="RHEA-COMP:10085"/>
        <dbReference type="Rhea" id="RHEA-COMP:10087"/>
        <dbReference type="ChEBI" id="CHEBI:65314"/>
        <dbReference type="ChEBI" id="CHEBI:65315"/>
        <dbReference type="EC" id="5.4.99.12"/>
    </reaction>
</comment>
<keyword evidence="10" id="KW-1185">Reference proteome</keyword>
<evidence type="ECO:0000256" key="4">
    <source>
        <dbReference type="HAMAP-Rule" id="MF_00171"/>
    </source>
</evidence>
<protein>
    <recommendedName>
        <fullName evidence="4">tRNA pseudouridine synthase A</fullName>
        <ecNumber evidence="4">5.4.99.12</ecNumber>
    </recommendedName>
    <alternativeName>
        <fullName evidence="4">tRNA pseudouridine(38-40) synthase</fullName>
    </alternativeName>
    <alternativeName>
        <fullName evidence="4">tRNA pseudouridylate synthase I</fullName>
    </alternativeName>
    <alternativeName>
        <fullName evidence="4">tRNA-uridine isomerase I</fullName>
    </alternativeName>
</protein>
<reference evidence="9" key="1">
    <citation type="submission" date="2023-07" db="EMBL/GenBank/DDBJ databases">
        <title>Between Cages and Wild: Unraveling the Impact of Captivity on Animal Microbiomes and Antimicrobial Resistance.</title>
        <authorList>
            <person name="Schmartz G.P."/>
            <person name="Rehner J."/>
            <person name="Schuff M.J."/>
            <person name="Becker S.L."/>
            <person name="Kravczyk M."/>
            <person name="Gurevich A."/>
            <person name="Francke R."/>
            <person name="Mueller R."/>
            <person name="Keller V."/>
            <person name="Keller A."/>
        </authorList>
    </citation>
    <scope>NUCLEOTIDE SEQUENCE</scope>
    <source>
        <strain evidence="9">S39M_St_73</strain>
    </source>
</reference>
<dbReference type="InterPro" id="IPR020095">
    <property type="entry name" value="PsdUridine_synth_TruA_C"/>
</dbReference>
<dbReference type="Gene3D" id="3.30.70.660">
    <property type="entry name" value="Pseudouridine synthase I, catalytic domain, C-terminal subdomain"/>
    <property type="match status" value="1"/>
</dbReference>
<dbReference type="Proteomes" id="UP001171751">
    <property type="component" value="Unassembled WGS sequence"/>
</dbReference>
<dbReference type="FunFam" id="3.30.70.580:FF:000001">
    <property type="entry name" value="tRNA pseudouridine synthase A"/>
    <property type="match status" value="1"/>
</dbReference>
<dbReference type="EMBL" id="JAUNQW010000026">
    <property type="protein sequence ID" value="MDO5457817.1"/>
    <property type="molecule type" value="Genomic_DNA"/>
</dbReference>
<comment type="subunit">
    <text evidence="4">Homodimer.</text>
</comment>
<organism evidence="9 10">
    <name type="scientific">Atopococcus tabaci</name>
    <dbReference type="NCBI Taxonomy" id="269774"/>
    <lineage>
        <taxon>Bacteria</taxon>
        <taxon>Bacillati</taxon>
        <taxon>Bacillota</taxon>
        <taxon>Bacilli</taxon>
        <taxon>Lactobacillales</taxon>
        <taxon>Carnobacteriaceae</taxon>
        <taxon>Atopococcus</taxon>
    </lineage>
</organism>
<dbReference type="Gene3D" id="3.30.70.580">
    <property type="entry name" value="Pseudouridine synthase I, catalytic domain, N-terminal subdomain"/>
    <property type="match status" value="1"/>
</dbReference>